<keyword evidence="2" id="KW-1185">Reference proteome</keyword>
<proteinExistence type="predicted"/>
<name>A0A430J9W1_9BACL</name>
<dbReference type="AlphaFoldDB" id="A0A430J9W1"/>
<evidence type="ECO:0000313" key="1">
    <source>
        <dbReference type="EMBL" id="RTE07702.1"/>
    </source>
</evidence>
<dbReference type="EMBL" id="RXHU01000065">
    <property type="protein sequence ID" value="RTE07702.1"/>
    <property type="molecule type" value="Genomic_DNA"/>
</dbReference>
<reference evidence="1 2" key="1">
    <citation type="submission" date="2018-12" db="EMBL/GenBank/DDBJ databases">
        <title>Bacillus ochoae sp. nov., Paenibacillus whitsoniae sp. nov., Paenibacillus spiritus sp. nov. Isolated from the Mars Exploration Rover during spacecraft assembly.</title>
        <authorList>
            <person name="Seuylemezian A."/>
            <person name="Vaishampayan P."/>
        </authorList>
    </citation>
    <scope>NUCLEOTIDE SEQUENCE [LARGE SCALE GENOMIC DNA]</scope>
    <source>
        <strain evidence="1 2">MER 54</strain>
    </source>
</reference>
<gene>
    <name evidence="1" type="ORF">EJQ19_20695</name>
</gene>
<protein>
    <submittedName>
        <fullName evidence="1">Uncharacterized protein</fullName>
    </submittedName>
</protein>
<comment type="caution">
    <text evidence="1">The sequence shown here is derived from an EMBL/GenBank/DDBJ whole genome shotgun (WGS) entry which is preliminary data.</text>
</comment>
<dbReference type="Proteomes" id="UP000276128">
    <property type="component" value="Unassembled WGS sequence"/>
</dbReference>
<dbReference type="RefSeq" id="WP_126143146.1">
    <property type="nucleotide sequence ID" value="NZ_RXHU01000065.1"/>
</dbReference>
<organism evidence="1 2">
    <name type="scientific">Paenibacillus whitsoniae</name>
    <dbReference type="NCBI Taxonomy" id="2496558"/>
    <lineage>
        <taxon>Bacteria</taxon>
        <taxon>Bacillati</taxon>
        <taxon>Bacillota</taxon>
        <taxon>Bacilli</taxon>
        <taxon>Bacillales</taxon>
        <taxon>Paenibacillaceae</taxon>
        <taxon>Paenibacillus</taxon>
    </lineage>
</organism>
<sequence>METKIGIAMELPEGKLPGFYAQIVKALAGKAQLFDRDKELLIVDNESQQQAVLAVMKDFGIETSVMKLRLLAPDAELTELFDDYGFTSRAEHNYVYDKIVTAFRFAEGCDQADVDQAALQIEEHLIALYTERGHDVYIVDGQLEELVHGIAKAYRCSIELLP</sequence>
<dbReference type="OrthoDB" id="2966456at2"/>
<evidence type="ECO:0000313" key="2">
    <source>
        <dbReference type="Proteomes" id="UP000276128"/>
    </source>
</evidence>
<accession>A0A430J9W1</accession>